<organism evidence="1 2">
    <name type="scientific">Mediterraneibacter gnavus</name>
    <name type="common">Ruminococcus gnavus</name>
    <dbReference type="NCBI Taxonomy" id="33038"/>
    <lineage>
        <taxon>Bacteria</taxon>
        <taxon>Bacillati</taxon>
        <taxon>Bacillota</taxon>
        <taxon>Clostridia</taxon>
        <taxon>Lachnospirales</taxon>
        <taxon>Lachnospiraceae</taxon>
        <taxon>Mediterraneibacter</taxon>
    </lineage>
</organism>
<reference evidence="1" key="1">
    <citation type="submission" date="2021-10" db="EMBL/GenBank/DDBJ databases">
        <title>Collection of gut derived symbiotic bacterial strains cultured from healthy donors.</title>
        <authorList>
            <person name="Lin H."/>
            <person name="Littmann E."/>
            <person name="Claire K."/>
            <person name="Pamer E."/>
        </authorList>
    </citation>
    <scope>NUCLEOTIDE SEQUENCE</scope>
    <source>
        <strain evidence="1">MSK.23.4</strain>
    </source>
</reference>
<comment type="caution">
    <text evidence="1">The sequence shown here is derived from an EMBL/GenBank/DDBJ whole genome shotgun (WGS) entry which is preliminary data.</text>
</comment>
<gene>
    <name evidence="1" type="ORF">LIQ10_19650</name>
</gene>
<feature type="non-terminal residue" evidence="1">
    <location>
        <position position="1"/>
    </location>
</feature>
<sequence>DYLEMQHIYTEKGAENCRKNQYKSLIEMLQSNYFVSSNLNNERLIRQNGSFILAGKYNITINPSDIGKSVISAAISSTRSEFNNEYFIIPSDKKSKILSELDFCNINEGSLFP</sequence>
<protein>
    <submittedName>
        <fullName evidence="1">Uncharacterized protein</fullName>
    </submittedName>
</protein>
<evidence type="ECO:0000313" key="2">
    <source>
        <dbReference type="Proteomes" id="UP001297422"/>
    </source>
</evidence>
<evidence type="ECO:0000313" key="1">
    <source>
        <dbReference type="EMBL" id="MCB5495901.1"/>
    </source>
</evidence>
<feature type="non-terminal residue" evidence="1">
    <location>
        <position position="113"/>
    </location>
</feature>
<name>A0AAJ1B2P9_MEDGN</name>
<dbReference type="Proteomes" id="UP001297422">
    <property type="component" value="Unassembled WGS sequence"/>
</dbReference>
<dbReference type="EMBL" id="JAJBNC010000166">
    <property type="protein sequence ID" value="MCB5495901.1"/>
    <property type="molecule type" value="Genomic_DNA"/>
</dbReference>
<dbReference type="RefSeq" id="WP_330652641.1">
    <property type="nucleotide sequence ID" value="NZ_JAJBNC010000166.1"/>
</dbReference>
<accession>A0AAJ1B2P9</accession>
<proteinExistence type="predicted"/>
<dbReference type="AlphaFoldDB" id="A0AAJ1B2P9"/>